<dbReference type="InterPro" id="IPR001810">
    <property type="entry name" value="F-box_dom"/>
</dbReference>
<protein>
    <recommendedName>
        <fullName evidence="1">F-box domain-containing protein</fullName>
    </recommendedName>
</protein>
<dbReference type="AlphaFoldDB" id="A0A8H6YCI6"/>
<evidence type="ECO:0000313" key="3">
    <source>
        <dbReference type="Proteomes" id="UP000620124"/>
    </source>
</evidence>
<feature type="domain" description="F-box" evidence="1">
    <location>
        <begin position="1"/>
        <end position="42"/>
    </location>
</feature>
<evidence type="ECO:0000313" key="2">
    <source>
        <dbReference type="EMBL" id="KAF7356221.1"/>
    </source>
</evidence>
<comment type="caution">
    <text evidence="2">The sequence shown here is derived from an EMBL/GenBank/DDBJ whole genome shotgun (WGS) entry which is preliminary data.</text>
</comment>
<accession>A0A8H6YCI6</accession>
<dbReference type="PROSITE" id="PS50181">
    <property type="entry name" value="FBOX"/>
    <property type="match status" value="1"/>
</dbReference>
<proteinExistence type="predicted"/>
<sequence length="404" mass="45403">MDLPREIVDAIVDELDHSSVHVFCLVTRSFVRPSQARIFRSLHIQLGVNRPSSSSSGEYRPISPQQAQRLFASSPHIASYVQRLWVDIPLLQGDVGPPIQYLPARTVDDYYPPLQTFLPNFTRVRQLLVSAPSGKRWTDLPKALKDAIQTIILLPSLSELQLSYLSIPTTLIASLASVSELTLFSVEIEDTKVESSPMALASVAVSLYDISESMATFLATPGALPMRHLSIIYPAQWQWANIRQILQGTAATLNHLRFVFVRPLSAVPFPYLRALRVLELESSAGPGPYCLPDEFVLLLTQIPNTMPSLEKVILHLSIPYWDDVERGSEIPWAHSRPFDMGPLGAVHCRLRFNEFESADFSEARRELYEKVYQDFVRCMGEQMPALRDSGGLSFSHCRIAIPEF</sequence>
<name>A0A8H6YCI6_9AGAR</name>
<dbReference type="Proteomes" id="UP000620124">
    <property type="component" value="Unassembled WGS sequence"/>
</dbReference>
<evidence type="ECO:0000259" key="1">
    <source>
        <dbReference type="PROSITE" id="PS50181"/>
    </source>
</evidence>
<reference evidence="2" key="1">
    <citation type="submission" date="2020-05" db="EMBL/GenBank/DDBJ databases">
        <title>Mycena genomes resolve the evolution of fungal bioluminescence.</title>
        <authorList>
            <person name="Tsai I.J."/>
        </authorList>
    </citation>
    <scope>NUCLEOTIDE SEQUENCE</scope>
    <source>
        <strain evidence="2">CCC161011</strain>
    </source>
</reference>
<organism evidence="2 3">
    <name type="scientific">Mycena venus</name>
    <dbReference type="NCBI Taxonomy" id="2733690"/>
    <lineage>
        <taxon>Eukaryota</taxon>
        <taxon>Fungi</taxon>
        <taxon>Dikarya</taxon>
        <taxon>Basidiomycota</taxon>
        <taxon>Agaricomycotina</taxon>
        <taxon>Agaricomycetes</taxon>
        <taxon>Agaricomycetidae</taxon>
        <taxon>Agaricales</taxon>
        <taxon>Marasmiineae</taxon>
        <taxon>Mycenaceae</taxon>
        <taxon>Mycena</taxon>
    </lineage>
</organism>
<dbReference type="OrthoDB" id="2990207at2759"/>
<dbReference type="EMBL" id="JACAZI010000007">
    <property type="protein sequence ID" value="KAF7356221.1"/>
    <property type="molecule type" value="Genomic_DNA"/>
</dbReference>
<keyword evidence="3" id="KW-1185">Reference proteome</keyword>
<gene>
    <name evidence="2" type="ORF">MVEN_00953500</name>
</gene>